<gene>
    <name evidence="1" type="ORF">EYF80_048308</name>
</gene>
<comment type="caution">
    <text evidence="1">The sequence shown here is derived from an EMBL/GenBank/DDBJ whole genome shotgun (WGS) entry which is preliminary data.</text>
</comment>
<evidence type="ECO:0000313" key="1">
    <source>
        <dbReference type="EMBL" id="TNN41527.1"/>
    </source>
</evidence>
<dbReference type="EMBL" id="SRLO01001101">
    <property type="protein sequence ID" value="TNN41527.1"/>
    <property type="molecule type" value="Genomic_DNA"/>
</dbReference>
<dbReference type="AlphaFoldDB" id="A0A4Z2FJX1"/>
<protein>
    <submittedName>
        <fullName evidence="1">Uncharacterized protein</fullName>
    </submittedName>
</protein>
<proteinExistence type="predicted"/>
<sequence>MELMRVDISSFTWLDDLARWIFDEQLASIKVSDSHLEAAQSLNQTDTLDHVKVTAITAEFLI</sequence>
<reference evidence="1 2" key="1">
    <citation type="submission" date="2019-03" db="EMBL/GenBank/DDBJ databases">
        <title>First draft genome of Liparis tanakae, snailfish: a comprehensive survey of snailfish specific genes.</title>
        <authorList>
            <person name="Kim W."/>
            <person name="Song I."/>
            <person name="Jeong J.-H."/>
            <person name="Kim D."/>
            <person name="Kim S."/>
            <person name="Ryu S."/>
            <person name="Song J.Y."/>
            <person name="Lee S.K."/>
        </authorList>
    </citation>
    <scope>NUCLEOTIDE SEQUENCE [LARGE SCALE GENOMIC DNA]</scope>
    <source>
        <tissue evidence="1">Muscle</tissue>
    </source>
</reference>
<evidence type="ECO:0000313" key="2">
    <source>
        <dbReference type="Proteomes" id="UP000314294"/>
    </source>
</evidence>
<dbReference type="Proteomes" id="UP000314294">
    <property type="component" value="Unassembled WGS sequence"/>
</dbReference>
<name>A0A4Z2FJX1_9TELE</name>
<keyword evidence="2" id="KW-1185">Reference proteome</keyword>
<accession>A0A4Z2FJX1</accession>
<organism evidence="1 2">
    <name type="scientific">Liparis tanakae</name>
    <name type="common">Tanaka's snailfish</name>
    <dbReference type="NCBI Taxonomy" id="230148"/>
    <lineage>
        <taxon>Eukaryota</taxon>
        <taxon>Metazoa</taxon>
        <taxon>Chordata</taxon>
        <taxon>Craniata</taxon>
        <taxon>Vertebrata</taxon>
        <taxon>Euteleostomi</taxon>
        <taxon>Actinopterygii</taxon>
        <taxon>Neopterygii</taxon>
        <taxon>Teleostei</taxon>
        <taxon>Neoteleostei</taxon>
        <taxon>Acanthomorphata</taxon>
        <taxon>Eupercaria</taxon>
        <taxon>Perciformes</taxon>
        <taxon>Cottioidei</taxon>
        <taxon>Cottales</taxon>
        <taxon>Liparidae</taxon>
        <taxon>Liparis</taxon>
    </lineage>
</organism>